<gene>
    <name evidence="1" type="ORF">AB0763_06450</name>
</gene>
<dbReference type="Pfam" id="PF11042">
    <property type="entry name" value="DUF2750"/>
    <property type="match status" value="1"/>
</dbReference>
<organism evidence="1">
    <name type="scientific">Vibrio sp. HB236076</name>
    <dbReference type="NCBI Taxonomy" id="3232307"/>
    <lineage>
        <taxon>Bacteria</taxon>
        <taxon>Pseudomonadati</taxon>
        <taxon>Pseudomonadota</taxon>
        <taxon>Gammaproteobacteria</taxon>
        <taxon>Vibrionales</taxon>
        <taxon>Vibrionaceae</taxon>
        <taxon>Vibrio</taxon>
    </lineage>
</organism>
<protein>
    <submittedName>
        <fullName evidence="1">DUF2750 domain-containing protein</fullName>
    </submittedName>
</protein>
<dbReference type="InterPro" id="IPR021284">
    <property type="entry name" value="DUF2750"/>
</dbReference>
<proteinExistence type="predicted"/>
<evidence type="ECO:0000313" key="1">
    <source>
        <dbReference type="EMBL" id="XDK26270.1"/>
    </source>
</evidence>
<dbReference type="AlphaFoldDB" id="A0AB39HI45"/>
<reference evidence="1" key="1">
    <citation type="submission" date="2024-07" db="EMBL/GenBank/DDBJ databases">
        <title>Genome Analysis of a Potential Novel Vibrio Species Secreting pH- and Thermo-stable Alginate Lyase and its Application in Producing Alginate Oligosaccharides.</title>
        <authorList>
            <person name="Huang H."/>
            <person name="Bao K."/>
        </authorList>
    </citation>
    <scope>NUCLEOTIDE SEQUENCE</scope>
    <source>
        <strain evidence="1">HB236076</strain>
    </source>
</reference>
<name>A0AB39HI45_9VIBR</name>
<dbReference type="KEGG" id="vih:AB0763_06450"/>
<dbReference type="RefSeq" id="WP_306101561.1">
    <property type="nucleotide sequence ID" value="NZ_CP162601.1"/>
</dbReference>
<sequence length="117" mass="13469">MSTLTTDIEANLALFVKQALENQKVWGLKNDEGWLACESTEFEDTEVMPFWSNQSDAQAHNVDEWSDFDVLEIPLDIFVEDWLITLDEDQVLIGPNWNDQLEGKELSAKEMAELFTQ</sequence>
<accession>A0AB39HI45</accession>
<dbReference type="EMBL" id="CP162601">
    <property type="protein sequence ID" value="XDK26270.1"/>
    <property type="molecule type" value="Genomic_DNA"/>
</dbReference>